<reference evidence="7" key="1">
    <citation type="journal article" date="2023" name="Mol. Phylogenet. Evol.">
        <title>Genome-scale phylogeny and comparative genomics of the fungal order Sordariales.</title>
        <authorList>
            <person name="Hensen N."/>
            <person name="Bonometti L."/>
            <person name="Westerberg I."/>
            <person name="Brannstrom I.O."/>
            <person name="Guillou S."/>
            <person name="Cros-Aarteil S."/>
            <person name="Calhoun S."/>
            <person name="Haridas S."/>
            <person name="Kuo A."/>
            <person name="Mondo S."/>
            <person name="Pangilinan J."/>
            <person name="Riley R."/>
            <person name="LaButti K."/>
            <person name="Andreopoulos B."/>
            <person name="Lipzen A."/>
            <person name="Chen C."/>
            <person name="Yan M."/>
            <person name="Daum C."/>
            <person name="Ng V."/>
            <person name="Clum A."/>
            <person name="Steindorff A."/>
            <person name="Ohm R.A."/>
            <person name="Martin F."/>
            <person name="Silar P."/>
            <person name="Natvig D.O."/>
            <person name="Lalanne C."/>
            <person name="Gautier V."/>
            <person name="Ament-Velasquez S.L."/>
            <person name="Kruys A."/>
            <person name="Hutchinson M.I."/>
            <person name="Powell A.J."/>
            <person name="Barry K."/>
            <person name="Miller A.N."/>
            <person name="Grigoriev I.V."/>
            <person name="Debuchy R."/>
            <person name="Gladieux P."/>
            <person name="Hiltunen Thoren M."/>
            <person name="Johannesson H."/>
        </authorList>
    </citation>
    <scope>NUCLEOTIDE SEQUENCE</scope>
    <source>
        <strain evidence="7">FGSC 1904</strain>
    </source>
</reference>
<dbReference type="SUPFAM" id="SSF103473">
    <property type="entry name" value="MFS general substrate transporter"/>
    <property type="match status" value="2"/>
</dbReference>
<dbReference type="InterPro" id="IPR011701">
    <property type="entry name" value="MFS"/>
</dbReference>
<protein>
    <submittedName>
        <fullName evidence="7">Siderophore iron transporter mirC</fullName>
    </submittedName>
</protein>
<dbReference type="Gene3D" id="1.20.1250.20">
    <property type="entry name" value="MFS general substrate transporter like domains"/>
    <property type="match status" value="2"/>
</dbReference>
<dbReference type="PROSITE" id="PS50850">
    <property type="entry name" value="MFS"/>
    <property type="match status" value="1"/>
</dbReference>
<evidence type="ECO:0000313" key="7">
    <source>
        <dbReference type="EMBL" id="KAK3399226.1"/>
    </source>
</evidence>
<dbReference type="PANTHER" id="PTHR23501">
    <property type="entry name" value="MAJOR FACILITATOR SUPERFAMILY"/>
    <property type="match status" value="1"/>
</dbReference>
<feature type="transmembrane region" description="Helical" evidence="5">
    <location>
        <begin position="505"/>
        <end position="530"/>
    </location>
</feature>
<evidence type="ECO:0000256" key="4">
    <source>
        <dbReference type="ARBA" id="ARBA00023136"/>
    </source>
</evidence>
<sequence>MRTAGDDDDEVGSPLLQNDHHFFAATTTDRGSGLGEVSGNDGVLEYGGTVTTPLYDESDCATPGSEVQEGVRQIEAVSRAWTKSALIVAYMSIFLIAFTTSLEGQVTYALTAFAVSSFNNHSLLSTVSVVQNVVNAVIKPPMAKIADVFGRLEAFVISIVLCVLGYILMAASQNVETYASAQIFYAAGSTGLQILQQVFIADTSSFLNRALFSSLPDSPFLVTVWIGPLIASAILATTTWRWGYGMWALILPVAFLPLALSLYLNRRKAEKLGILKPKHHHSHDDSSTKTKIRNILLRDLDMIGTLLFSAGLSLILIPLTLISRSPQGWRDPGLLSMIVLGTFLLILFPLWESRPHLAPHPLLPLDLLKSRTFVAGCSLGFFYFMIFYIAVQPYFYSYLLVALNLPVNRAGQITQTFSFASTIAAILASLVIRQSKSPRPRPFIIAGACLYTLAIVILLMTRTKGVTTLSLFSAQATLGAGAGLMHVATQLAVQASCGDKHAHVGVATAAFLTLVEVGAAVGAAFSGVVWGRLIPRKLVEYLPEHLKGEAKKIYASVVVARSYPWGSVEREAIARAYQETVTVLLRCALFWCVPLVVTAVLVGDYRLGEGGVWEVWNGKGLVVGATEEEVDERARRMEERVEWWRFWVWLGRDYSWARKRRGGGWLDGERRRRRGKGWLGEVRVIGVEFGYGSTDIGHAGGCWNGIYQSENGLKKGCSVRHACL</sequence>
<evidence type="ECO:0000259" key="6">
    <source>
        <dbReference type="PROSITE" id="PS50850"/>
    </source>
</evidence>
<feature type="transmembrane region" description="Helical" evidence="5">
    <location>
        <begin position="411"/>
        <end position="431"/>
    </location>
</feature>
<organism evidence="7 8">
    <name type="scientific">Sordaria brevicollis</name>
    <dbReference type="NCBI Taxonomy" id="83679"/>
    <lineage>
        <taxon>Eukaryota</taxon>
        <taxon>Fungi</taxon>
        <taxon>Dikarya</taxon>
        <taxon>Ascomycota</taxon>
        <taxon>Pezizomycotina</taxon>
        <taxon>Sordariomycetes</taxon>
        <taxon>Sordariomycetidae</taxon>
        <taxon>Sordariales</taxon>
        <taxon>Sordariaceae</taxon>
        <taxon>Sordaria</taxon>
    </lineage>
</organism>
<feature type="transmembrane region" description="Helical" evidence="5">
    <location>
        <begin position="80"/>
        <end position="98"/>
    </location>
</feature>
<evidence type="ECO:0000256" key="1">
    <source>
        <dbReference type="ARBA" id="ARBA00004141"/>
    </source>
</evidence>
<dbReference type="GO" id="GO:0005886">
    <property type="term" value="C:plasma membrane"/>
    <property type="evidence" value="ECO:0007669"/>
    <property type="project" value="TreeGrafter"/>
</dbReference>
<dbReference type="InterPro" id="IPR036259">
    <property type="entry name" value="MFS_trans_sf"/>
</dbReference>
<feature type="transmembrane region" description="Helical" evidence="5">
    <location>
        <begin position="443"/>
        <end position="460"/>
    </location>
</feature>
<dbReference type="AlphaFoldDB" id="A0AAE0PFU8"/>
<proteinExistence type="predicted"/>
<dbReference type="InterPro" id="IPR020846">
    <property type="entry name" value="MFS_dom"/>
</dbReference>
<evidence type="ECO:0000313" key="8">
    <source>
        <dbReference type="Proteomes" id="UP001281003"/>
    </source>
</evidence>
<evidence type="ECO:0000256" key="3">
    <source>
        <dbReference type="ARBA" id="ARBA00022989"/>
    </source>
</evidence>
<accession>A0AAE0PFU8</accession>
<comment type="subcellular location">
    <subcellularLocation>
        <location evidence="1">Membrane</location>
        <topology evidence="1">Multi-pass membrane protein</topology>
    </subcellularLocation>
</comment>
<evidence type="ECO:0000256" key="5">
    <source>
        <dbReference type="SAM" id="Phobius"/>
    </source>
</evidence>
<dbReference type="GO" id="GO:0015343">
    <property type="term" value="F:siderophore-iron transmembrane transporter activity"/>
    <property type="evidence" value="ECO:0007669"/>
    <property type="project" value="TreeGrafter"/>
</dbReference>
<comment type="caution">
    <text evidence="7">The sequence shown here is derived from an EMBL/GenBank/DDBJ whole genome shotgun (WGS) entry which is preliminary data.</text>
</comment>
<gene>
    <name evidence="7" type="ORF">B0T20DRAFT_352148</name>
</gene>
<dbReference type="Pfam" id="PF07690">
    <property type="entry name" value="MFS_1"/>
    <property type="match status" value="1"/>
</dbReference>
<dbReference type="FunFam" id="1.20.1250.20:FF:000510">
    <property type="entry name" value="Siderophore iron transporter mirC"/>
    <property type="match status" value="1"/>
</dbReference>
<feature type="domain" description="Major facilitator superfamily (MFS) profile" evidence="6">
    <location>
        <begin position="85"/>
        <end position="606"/>
    </location>
</feature>
<reference evidence="7" key="2">
    <citation type="submission" date="2023-07" db="EMBL/GenBank/DDBJ databases">
        <authorList>
            <consortium name="Lawrence Berkeley National Laboratory"/>
            <person name="Haridas S."/>
            <person name="Hensen N."/>
            <person name="Bonometti L."/>
            <person name="Westerberg I."/>
            <person name="Brannstrom I.O."/>
            <person name="Guillou S."/>
            <person name="Cros-Aarteil S."/>
            <person name="Calhoun S."/>
            <person name="Kuo A."/>
            <person name="Mondo S."/>
            <person name="Pangilinan J."/>
            <person name="Riley R."/>
            <person name="LaButti K."/>
            <person name="Andreopoulos B."/>
            <person name="Lipzen A."/>
            <person name="Chen C."/>
            <person name="Yanf M."/>
            <person name="Daum C."/>
            <person name="Ng V."/>
            <person name="Clum A."/>
            <person name="Steindorff A."/>
            <person name="Ohm R."/>
            <person name="Martin F."/>
            <person name="Silar P."/>
            <person name="Natvig D."/>
            <person name="Lalanne C."/>
            <person name="Gautier V."/>
            <person name="Ament-velasquez S.L."/>
            <person name="Kruys A."/>
            <person name="Hutchinson M.I."/>
            <person name="Powell A.J."/>
            <person name="Barry K."/>
            <person name="Miller A.N."/>
            <person name="Grigoriev I.V."/>
            <person name="Debuchy R."/>
            <person name="Gladieux P."/>
            <person name="Thoren M.H."/>
            <person name="Johannesson H."/>
        </authorList>
    </citation>
    <scope>NUCLEOTIDE SEQUENCE</scope>
    <source>
        <strain evidence="7">FGSC 1904</strain>
    </source>
</reference>
<name>A0AAE0PFU8_SORBR</name>
<keyword evidence="3 5" id="KW-1133">Transmembrane helix</keyword>
<keyword evidence="2 5" id="KW-0812">Transmembrane</keyword>
<feature type="transmembrane region" description="Helical" evidence="5">
    <location>
        <begin position="472"/>
        <end position="493"/>
    </location>
</feature>
<keyword evidence="4 5" id="KW-0472">Membrane</keyword>
<dbReference type="Proteomes" id="UP001281003">
    <property type="component" value="Unassembled WGS sequence"/>
</dbReference>
<feature type="transmembrane region" description="Helical" evidence="5">
    <location>
        <begin position="334"/>
        <end position="351"/>
    </location>
</feature>
<feature type="transmembrane region" description="Helical" evidence="5">
    <location>
        <begin position="183"/>
        <end position="207"/>
    </location>
</feature>
<feature type="transmembrane region" description="Helical" evidence="5">
    <location>
        <begin position="244"/>
        <end position="264"/>
    </location>
</feature>
<evidence type="ECO:0000256" key="2">
    <source>
        <dbReference type="ARBA" id="ARBA00022692"/>
    </source>
</evidence>
<dbReference type="EMBL" id="JAUTDP010000005">
    <property type="protein sequence ID" value="KAK3399226.1"/>
    <property type="molecule type" value="Genomic_DNA"/>
</dbReference>
<feature type="transmembrane region" description="Helical" evidence="5">
    <location>
        <begin position="583"/>
        <end position="602"/>
    </location>
</feature>
<feature type="transmembrane region" description="Helical" evidence="5">
    <location>
        <begin position="219"/>
        <end position="238"/>
    </location>
</feature>
<feature type="transmembrane region" description="Helical" evidence="5">
    <location>
        <begin position="300"/>
        <end position="322"/>
    </location>
</feature>
<dbReference type="PANTHER" id="PTHR23501:SF87">
    <property type="entry name" value="SIDEROPHORE IRON TRANSPORTER 2"/>
    <property type="match status" value="1"/>
</dbReference>
<feature type="transmembrane region" description="Helical" evidence="5">
    <location>
        <begin position="150"/>
        <end position="171"/>
    </location>
</feature>
<keyword evidence="8" id="KW-1185">Reference proteome</keyword>